<comment type="subcellular location">
    <subcellularLocation>
        <location evidence="1">Cell membrane</location>
        <topology evidence="1">Single-pass membrane protein</topology>
    </subcellularLocation>
    <subcellularLocation>
        <location evidence="7">Cell membrane</location>
        <topology evidence="7">Single-pass type II membrane protein</topology>
    </subcellularLocation>
</comment>
<evidence type="ECO:0000256" key="2">
    <source>
        <dbReference type="ARBA" id="ARBA00005811"/>
    </source>
</evidence>
<evidence type="ECO:0000256" key="7">
    <source>
        <dbReference type="RuleBase" id="RU003879"/>
    </source>
</evidence>
<evidence type="ECO:0000313" key="9">
    <source>
        <dbReference type="EMBL" id="SMP13090.1"/>
    </source>
</evidence>
<evidence type="ECO:0000256" key="5">
    <source>
        <dbReference type="ARBA" id="ARBA00022989"/>
    </source>
</evidence>
<dbReference type="InterPro" id="IPR003400">
    <property type="entry name" value="ExbD"/>
</dbReference>
<dbReference type="PANTHER" id="PTHR30558:SF7">
    <property type="entry name" value="TOL-PAL SYSTEM PROTEIN TOLR"/>
    <property type="match status" value="1"/>
</dbReference>
<keyword evidence="7" id="KW-0813">Transport</keyword>
<protein>
    <submittedName>
        <fullName evidence="9">Biopolymer transport protein ExbD</fullName>
    </submittedName>
</protein>
<gene>
    <name evidence="9" type="ORF">SAMN06264868_11043</name>
</gene>
<dbReference type="EMBL" id="FXTX01000010">
    <property type="protein sequence ID" value="SMP13090.1"/>
    <property type="molecule type" value="Genomic_DNA"/>
</dbReference>
<sequence length="131" mass="14796">MKINDEEKEISEINMTPFVDIILVVLIIFMATATFMVEGKIPLDLPKAKTGEAGKNIERIEISIKKDGSIYIADKKVSPEELKQELEKIKSENKVVALRSEKETPFQNVVTVIDICRSAGIEKYVIETKKE</sequence>
<name>A0AA45WM46_9AQUI</name>
<keyword evidence="6 8" id="KW-0472">Membrane</keyword>
<evidence type="ECO:0000256" key="3">
    <source>
        <dbReference type="ARBA" id="ARBA00022475"/>
    </source>
</evidence>
<comment type="caution">
    <text evidence="9">The sequence shown here is derived from an EMBL/GenBank/DDBJ whole genome shotgun (WGS) entry which is preliminary data.</text>
</comment>
<keyword evidence="5 8" id="KW-1133">Transmembrane helix</keyword>
<comment type="similarity">
    <text evidence="2 7">Belongs to the ExbD/TolR family.</text>
</comment>
<accession>A0AA45WM46</accession>
<dbReference type="RefSeq" id="WP_265133839.1">
    <property type="nucleotide sequence ID" value="NZ_FXTX01000010.1"/>
</dbReference>
<dbReference type="Proteomes" id="UP001157947">
    <property type="component" value="Unassembled WGS sequence"/>
</dbReference>
<dbReference type="GO" id="GO:0005886">
    <property type="term" value="C:plasma membrane"/>
    <property type="evidence" value="ECO:0007669"/>
    <property type="project" value="UniProtKB-SubCell"/>
</dbReference>
<dbReference type="GO" id="GO:0022857">
    <property type="term" value="F:transmembrane transporter activity"/>
    <property type="evidence" value="ECO:0007669"/>
    <property type="project" value="InterPro"/>
</dbReference>
<evidence type="ECO:0000313" key="10">
    <source>
        <dbReference type="Proteomes" id="UP001157947"/>
    </source>
</evidence>
<keyword evidence="10" id="KW-1185">Reference proteome</keyword>
<reference evidence="9" key="1">
    <citation type="submission" date="2017-05" db="EMBL/GenBank/DDBJ databases">
        <authorList>
            <person name="Varghese N."/>
            <person name="Submissions S."/>
        </authorList>
    </citation>
    <scope>NUCLEOTIDE SEQUENCE</scope>
    <source>
        <strain evidence="9">DSM 18763</strain>
    </source>
</reference>
<evidence type="ECO:0000256" key="4">
    <source>
        <dbReference type="ARBA" id="ARBA00022692"/>
    </source>
</evidence>
<feature type="transmembrane region" description="Helical" evidence="8">
    <location>
        <begin position="18"/>
        <end position="37"/>
    </location>
</feature>
<evidence type="ECO:0000256" key="6">
    <source>
        <dbReference type="ARBA" id="ARBA00023136"/>
    </source>
</evidence>
<dbReference type="Gene3D" id="3.30.420.270">
    <property type="match status" value="1"/>
</dbReference>
<organism evidence="9 10">
    <name type="scientific">Venenivibrio stagnispumantis</name>
    <dbReference type="NCBI Taxonomy" id="407998"/>
    <lineage>
        <taxon>Bacteria</taxon>
        <taxon>Pseudomonadati</taxon>
        <taxon>Aquificota</taxon>
        <taxon>Aquificia</taxon>
        <taxon>Aquificales</taxon>
        <taxon>Hydrogenothermaceae</taxon>
        <taxon>Venenivibrio</taxon>
    </lineage>
</organism>
<dbReference type="GO" id="GO:0015031">
    <property type="term" value="P:protein transport"/>
    <property type="evidence" value="ECO:0007669"/>
    <property type="project" value="UniProtKB-KW"/>
</dbReference>
<dbReference type="Pfam" id="PF02472">
    <property type="entry name" value="ExbD"/>
    <property type="match status" value="1"/>
</dbReference>
<evidence type="ECO:0000256" key="8">
    <source>
        <dbReference type="SAM" id="Phobius"/>
    </source>
</evidence>
<keyword evidence="4 7" id="KW-0812">Transmembrane</keyword>
<dbReference type="PANTHER" id="PTHR30558">
    <property type="entry name" value="EXBD MEMBRANE COMPONENT OF PMF-DRIVEN MACROMOLECULE IMPORT SYSTEM"/>
    <property type="match status" value="1"/>
</dbReference>
<keyword evidence="7" id="KW-0653">Protein transport</keyword>
<evidence type="ECO:0000256" key="1">
    <source>
        <dbReference type="ARBA" id="ARBA00004162"/>
    </source>
</evidence>
<proteinExistence type="inferred from homology"/>
<keyword evidence="3" id="KW-1003">Cell membrane</keyword>
<dbReference type="AlphaFoldDB" id="A0AA45WM46"/>